<dbReference type="OrthoDB" id="338827at2"/>
<keyword evidence="5" id="KW-0472">Membrane</keyword>
<feature type="transmembrane region" description="Helical" evidence="5">
    <location>
        <begin position="51"/>
        <end position="68"/>
    </location>
</feature>
<dbReference type="Pfam" id="PF20139">
    <property type="entry name" value="DUF6529"/>
    <property type="match status" value="1"/>
</dbReference>
<keyword evidence="3 4" id="KW-0408">Iron</keyword>
<keyword evidence="5" id="KW-1133">Transmembrane helix</keyword>
<evidence type="ECO:0000256" key="3">
    <source>
        <dbReference type="ARBA" id="ARBA00023004"/>
    </source>
</evidence>
<sequence length="233" mass="25870">MEGLIKLKAWLSLPLFGVGIFNMLVIFEVLGRQNKTSNPQVLRKLHKTVGWMGFLWMLFISLLCVYLIKQTSGAMTPRGAVHALTALILLFLMMVKILIVRSYRKLYSFVPGLGMVIFASLMTTLVLSSGTYFLAHSGSGHVHADSQKRDLVKKGQSIFNSLCAGCHYSDSSDRKIGPGLKGLSRLNNLPLSGRPVTRENLLDQLNNPYGTMPSFQGLSEEHKKAIIEFLLTL</sequence>
<evidence type="ECO:0000259" key="6">
    <source>
        <dbReference type="PROSITE" id="PS51007"/>
    </source>
</evidence>
<dbReference type="GO" id="GO:0009055">
    <property type="term" value="F:electron transfer activity"/>
    <property type="evidence" value="ECO:0007669"/>
    <property type="project" value="InterPro"/>
</dbReference>
<dbReference type="InterPro" id="IPR036909">
    <property type="entry name" value="Cyt_c-like_dom_sf"/>
</dbReference>
<dbReference type="PROSITE" id="PS51007">
    <property type="entry name" value="CYTC"/>
    <property type="match status" value="1"/>
</dbReference>
<feature type="domain" description="Cytochrome c" evidence="6">
    <location>
        <begin position="150"/>
        <end position="233"/>
    </location>
</feature>
<dbReference type="Gene3D" id="1.10.760.10">
    <property type="entry name" value="Cytochrome c-like domain"/>
    <property type="match status" value="1"/>
</dbReference>
<gene>
    <name evidence="7" type="ORF">SAMN05660836_00725</name>
</gene>
<dbReference type="AlphaFoldDB" id="A0A1I4S328"/>
<keyword evidence="2 4" id="KW-0479">Metal-binding</keyword>
<name>A0A1I4S328_9BACT</name>
<organism evidence="7 8">
    <name type="scientific">Thermodesulforhabdus norvegica</name>
    <dbReference type="NCBI Taxonomy" id="39841"/>
    <lineage>
        <taxon>Bacteria</taxon>
        <taxon>Pseudomonadati</taxon>
        <taxon>Thermodesulfobacteriota</taxon>
        <taxon>Syntrophobacteria</taxon>
        <taxon>Syntrophobacterales</taxon>
        <taxon>Thermodesulforhabdaceae</taxon>
        <taxon>Thermodesulforhabdus</taxon>
    </lineage>
</organism>
<keyword evidence="1 4" id="KW-0349">Heme</keyword>
<feature type="transmembrane region" description="Helical" evidence="5">
    <location>
        <begin position="106"/>
        <end position="127"/>
    </location>
</feature>
<dbReference type="InterPro" id="IPR045382">
    <property type="entry name" value="DUF6529"/>
</dbReference>
<accession>A0A1I4S328</accession>
<dbReference type="GO" id="GO:0046872">
    <property type="term" value="F:metal ion binding"/>
    <property type="evidence" value="ECO:0007669"/>
    <property type="project" value="UniProtKB-KW"/>
</dbReference>
<feature type="transmembrane region" description="Helical" evidence="5">
    <location>
        <begin position="12"/>
        <end position="30"/>
    </location>
</feature>
<dbReference type="Pfam" id="PF13442">
    <property type="entry name" value="Cytochrome_CBB3"/>
    <property type="match status" value="1"/>
</dbReference>
<dbReference type="STRING" id="39841.SAMN05660836_00725"/>
<dbReference type="EMBL" id="FOUU01000002">
    <property type="protein sequence ID" value="SFM58932.1"/>
    <property type="molecule type" value="Genomic_DNA"/>
</dbReference>
<dbReference type="GO" id="GO:0020037">
    <property type="term" value="F:heme binding"/>
    <property type="evidence" value="ECO:0007669"/>
    <property type="project" value="InterPro"/>
</dbReference>
<reference evidence="8" key="1">
    <citation type="submission" date="2016-10" db="EMBL/GenBank/DDBJ databases">
        <authorList>
            <person name="Varghese N."/>
            <person name="Submissions S."/>
        </authorList>
    </citation>
    <scope>NUCLEOTIDE SEQUENCE [LARGE SCALE GENOMIC DNA]</scope>
    <source>
        <strain evidence="8">DSM 9990</strain>
    </source>
</reference>
<evidence type="ECO:0000313" key="8">
    <source>
        <dbReference type="Proteomes" id="UP000199611"/>
    </source>
</evidence>
<dbReference type="Proteomes" id="UP000199611">
    <property type="component" value="Unassembled WGS sequence"/>
</dbReference>
<evidence type="ECO:0000256" key="5">
    <source>
        <dbReference type="SAM" id="Phobius"/>
    </source>
</evidence>
<feature type="transmembrane region" description="Helical" evidence="5">
    <location>
        <begin position="80"/>
        <end position="99"/>
    </location>
</feature>
<keyword evidence="5" id="KW-0812">Transmembrane</keyword>
<keyword evidence="8" id="KW-1185">Reference proteome</keyword>
<evidence type="ECO:0000313" key="7">
    <source>
        <dbReference type="EMBL" id="SFM58932.1"/>
    </source>
</evidence>
<dbReference type="SUPFAM" id="SSF46626">
    <property type="entry name" value="Cytochrome c"/>
    <property type="match status" value="1"/>
</dbReference>
<dbReference type="RefSeq" id="WP_093393563.1">
    <property type="nucleotide sequence ID" value="NZ_FOUU01000002.1"/>
</dbReference>
<evidence type="ECO:0000256" key="1">
    <source>
        <dbReference type="ARBA" id="ARBA00022617"/>
    </source>
</evidence>
<dbReference type="InterPro" id="IPR009056">
    <property type="entry name" value="Cyt_c-like_dom"/>
</dbReference>
<evidence type="ECO:0000256" key="2">
    <source>
        <dbReference type="ARBA" id="ARBA00022723"/>
    </source>
</evidence>
<proteinExistence type="predicted"/>
<protein>
    <submittedName>
        <fullName evidence="7">Cytochrome c, mono-and diheme variants</fullName>
    </submittedName>
</protein>
<evidence type="ECO:0000256" key="4">
    <source>
        <dbReference type="PROSITE-ProRule" id="PRU00433"/>
    </source>
</evidence>